<comment type="similarity">
    <text evidence="1">Belongs to the D-alanine--D-alanine ligase family.</text>
</comment>
<dbReference type="SUPFAM" id="SSF56059">
    <property type="entry name" value="Glutathione synthetase ATP-binding domain-like"/>
    <property type="match status" value="1"/>
</dbReference>
<keyword evidence="6" id="KW-1185">Reference proteome</keyword>
<evidence type="ECO:0000256" key="2">
    <source>
        <dbReference type="ARBA" id="ARBA00022598"/>
    </source>
</evidence>
<comment type="caution">
    <text evidence="5">The sequence shown here is derived from an EMBL/GenBank/DDBJ whole genome shotgun (WGS) entry which is preliminary data.</text>
</comment>
<dbReference type="GO" id="GO:0005524">
    <property type="term" value="F:ATP binding"/>
    <property type="evidence" value="ECO:0007669"/>
    <property type="project" value="UniProtKB-UniRule"/>
</dbReference>
<dbReference type="InterPro" id="IPR013815">
    <property type="entry name" value="ATP_grasp_subdomain_1"/>
</dbReference>
<proteinExistence type="inferred from homology"/>
<accession>A0A1A7BIV6</accession>
<dbReference type="GO" id="GO:0046872">
    <property type="term" value="F:metal ion binding"/>
    <property type="evidence" value="ECO:0007669"/>
    <property type="project" value="InterPro"/>
</dbReference>
<keyword evidence="3" id="KW-0547">Nucleotide-binding</keyword>
<organism evidence="5 6">
    <name type="scientific">Erythrobacter dokdonensis DSW-74</name>
    <dbReference type="NCBI Taxonomy" id="1300349"/>
    <lineage>
        <taxon>Bacteria</taxon>
        <taxon>Pseudomonadati</taxon>
        <taxon>Pseudomonadota</taxon>
        <taxon>Alphaproteobacteria</taxon>
        <taxon>Sphingomonadales</taxon>
        <taxon>Erythrobacteraceae</taxon>
        <taxon>Erythrobacter/Porphyrobacter group</taxon>
        <taxon>Erythrobacter</taxon>
    </lineage>
</organism>
<evidence type="ECO:0000313" key="5">
    <source>
        <dbReference type="EMBL" id="OBV12488.1"/>
    </source>
</evidence>
<dbReference type="Pfam" id="PF07478">
    <property type="entry name" value="Dala_Dala_lig_C"/>
    <property type="match status" value="1"/>
</dbReference>
<name>A0A1A7BIV6_9SPHN</name>
<dbReference type="EMBL" id="LZYB01000001">
    <property type="protein sequence ID" value="OBV12488.1"/>
    <property type="molecule type" value="Genomic_DNA"/>
</dbReference>
<keyword evidence="2" id="KW-0436">Ligase</keyword>
<dbReference type="RefSeq" id="WP_068862303.1">
    <property type="nucleotide sequence ID" value="NZ_LZYB01000001.1"/>
</dbReference>
<dbReference type="GO" id="GO:0008716">
    <property type="term" value="F:D-alanine-D-alanine ligase activity"/>
    <property type="evidence" value="ECO:0007669"/>
    <property type="project" value="InterPro"/>
</dbReference>
<evidence type="ECO:0000256" key="3">
    <source>
        <dbReference type="PROSITE-ProRule" id="PRU00409"/>
    </source>
</evidence>
<evidence type="ECO:0000259" key="4">
    <source>
        <dbReference type="PROSITE" id="PS50975"/>
    </source>
</evidence>
<reference evidence="5 6" key="1">
    <citation type="submission" date="2016-06" db="EMBL/GenBank/DDBJ databases">
        <title>Genome sequence of Porphyrobacter dokdonensis DSW-74.</title>
        <authorList>
            <person name="Kim J.F."/>
            <person name="Song J.Y."/>
        </authorList>
    </citation>
    <scope>NUCLEOTIDE SEQUENCE [LARGE SCALE GENOMIC DNA]</scope>
    <source>
        <strain evidence="5 6">DSW-74</strain>
    </source>
</reference>
<dbReference type="Gene3D" id="3.30.1490.20">
    <property type="entry name" value="ATP-grasp fold, A domain"/>
    <property type="match status" value="1"/>
</dbReference>
<dbReference type="InterPro" id="IPR011095">
    <property type="entry name" value="Dala_Dala_lig_C"/>
</dbReference>
<dbReference type="PATRIC" id="fig|1300349.4.peg.616"/>
<dbReference type="PANTHER" id="PTHR23132:SF23">
    <property type="entry name" value="D-ALANINE--D-ALANINE LIGASE B"/>
    <property type="match status" value="1"/>
</dbReference>
<evidence type="ECO:0000256" key="1">
    <source>
        <dbReference type="ARBA" id="ARBA00010871"/>
    </source>
</evidence>
<keyword evidence="3" id="KW-0067">ATP-binding</keyword>
<sequence length="335" mass="37566">MSSYPSPLRIPEDAKQRLKIMFIAKNALWDGTGSAEDGNHATYHVEMREVLKGLGLNLRVENRFEVLFDKPDVDFVFPLLNRAGFFNSEMLCPLLCERAGIPYLGASPILRGLSDDKHLAKRAVRDAGVPTAPWAIYRRGAPIDPAKCPAGSRFVVKPNNSSASWGVMDATDWASVEKAIHGVHELGHDALVEPFIDGSDVEVPVVTINGEPVILPMMIFRQADPSHLRTYQEKRDLVDRSQKYSLDPFENPEMIAKITEYTKAAMQEYRPFDYGRWEFRVNEETGDITFLELNLNCNLWSQKVFGRAAALAGWSHPELIETLLAESLSRHGLLG</sequence>
<dbReference type="PANTHER" id="PTHR23132">
    <property type="entry name" value="D-ALANINE--D-ALANINE LIGASE"/>
    <property type="match status" value="1"/>
</dbReference>
<feature type="domain" description="ATP-grasp" evidence="4">
    <location>
        <begin position="121"/>
        <end position="325"/>
    </location>
</feature>
<protein>
    <submittedName>
        <fullName evidence="5">Phosphoribosylglycinamide synthetase</fullName>
    </submittedName>
</protein>
<dbReference type="Proteomes" id="UP000092484">
    <property type="component" value="Unassembled WGS sequence"/>
</dbReference>
<dbReference type="AlphaFoldDB" id="A0A1A7BIV6"/>
<evidence type="ECO:0000313" key="6">
    <source>
        <dbReference type="Proteomes" id="UP000092484"/>
    </source>
</evidence>
<dbReference type="STRING" id="1300349.I603_0619"/>
<dbReference type="PROSITE" id="PS50975">
    <property type="entry name" value="ATP_GRASP"/>
    <property type="match status" value="1"/>
</dbReference>
<gene>
    <name evidence="5" type="ORF">I603_0619</name>
</gene>
<dbReference type="InterPro" id="IPR011761">
    <property type="entry name" value="ATP-grasp"/>
</dbReference>
<dbReference type="Gene3D" id="3.30.470.20">
    <property type="entry name" value="ATP-grasp fold, B domain"/>
    <property type="match status" value="1"/>
</dbReference>